<comment type="caution">
    <text evidence="2">The sequence shown here is derived from an EMBL/GenBank/DDBJ whole genome shotgun (WGS) entry which is preliminary data.</text>
</comment>
<dbReference type="InterPro" id="IPR024294">
    <property type="entry name" value="DUF3810"/>
</dbReference>
<dbReference type="OrthoDB" id="1048788at2"/>
<dbReference type="AlphaFoldDB" id="A0A4U0P7M2"/>
<sequence>MVMGSYKRYYWTIGILLALQFFLFLFNQDPQRVESYYSRIFYPVFSYLPVILFAWVPFSIGDIFYGCCIITGLIFLSLCVKSLFQKNYAIAYRRILQFLIFILFLYTYFYISWGTNYYRIPLAQHMHLNVEQVSRADHLHVLENYILQANDLREELDLSSKSKEIANKELRDLMHNDQVFTSILSKTQVHSKTPLSSELVSYFTVTGYFNPFTQEVHVNQNIPIQSYPFTTIHELAHQMGIGFEDECNFIAFRKLVDHENAWYRYSAYYEAVQYLLRPLYKDKELYKSYISKLSPLVKADLLEEREFWKHYSGWIDRVATVFYSGYLKHNNQPEGLERYSMMAKLVVAWELQNQQRHDF</sequence>
<organism evidence="2 3">
    <name type="scientific">Sphingobacterium olei</name>
    <dbReference type="NCBI Taxonomy" id="2571155"/>
    <lineage>
        <taxon>Bacteria</taxon>
        <taxon>Pseudomonadati</taxon>
        <taxon>Bacteroidota</taxon>
        <taxon>Sphingobacteriia</taxon>
        <taxon>Sphingobacteriales</taxon>
        <taxon>Sphingobacteriaceae</taxon>
        <taxon>Sphingobacterium</taxon>
    </lineage>
</organism>
<feature type="transmembrane region" description="Helical" evidence="1">
    <location>
        <begin position="6"/>
        <end position="27"/>
    </location>
</feature>
<dbReference type="EMBL" id="SUME01000001">
    <property type="protein sequence ID" value="TJZ63497.1"/>
    <property type="molecule type" value="Genomic_DNA"/>
</dbReference>
<evidence type="ECO:0000256" key="1">
    <source>
        <dbReference type="SAM" id="Phobius"/>
    </source>
</evidence>
<evidence type="ECO:0000313" key="2">
    <source>
        <dbReference type="EMBL" id="TJZ63497.1"/>
    </source>
</evidence>
<dbReference type="RefSeq" id="WP_136900041.1">
    <property type="nucleotide sequence ID" value="NZ_SUME01000001.1"/>
</dbReference>
<dbReference type="Pfam" id="PF12725">
    <property type="entry name" value="DUF3810"/>
    <property type="match status" value="1"/>
</dbReference>
<keyword evidence="1" id="KW-0812">Transmembrane</keyword>
<feature type="transmembrane region" description="Helical" evidence="1">
    <location>
        <begin position="95"/>
        <end position="113"/>
    </location>
</feature>
<keyword evidence="1" id="KW-1133">Transmembrane helix</keyword>
<reference evidence="2 3" key="1">
    <citation type="submission" date="2019-04" db="EMBL/GenBank/DDBJ databases">
        <title>Sphingobacterium olei sp. nov., isolated from oil-contaminated soil.</title>
        <authorList>
            <person name="Liu B."/>
        </authorList>
    </citation>
    <scope>NUCLEOTIDE SEQUENCE [LARGE SCALE GENOMIC DNA]</scope>
    <source>
        <strain evidence="2 3">HAL-9</strain>
    </source>
</reference>
<name>A0A4U0P7M2_9SPHI</name>
<proteinExistence type="predicted"/>
<protein>
    <submittedName>
        <fullName evidence="2">DUF3810 domain-containing protein</fullName>
    </submittedName>
</protein>
<evidence type="ECO:0000313" key="3">
    <source>
        <dbReference type="Proteomes" id="UP000306808"/>
    </source>
</evidence>
<feature type="transmembrane region" description="Helical" evidence="1">
    <location>
        <begin position="63"/>
        <end position="83"/>
    </location>
</feature>
<feature type="transmembrane region" description="Helical" evidence="1">
    <location>
        <begin position="39"/>
        <end position="57"/>
    </location>
</feature>
<gene>
    <name evidence="2" type="ORF">FAZ15_04240</name>
</gene>
<keyword evidence="3" id="KW-1185">Reference proteome</keyword>
<accession>A0A4U0P7M2</accession>
<dbReference type="Proteomes" id="UP000306808">
    <property type="component" value="Unassembled WGS sequence"/>
</dbReference>
<keyword evidence="1" id="KW-0472">Membrane</keyword>